<organism evidence="2">
    <name type="scientific">Leptotrichia rugosa</name>
    <dbReference type="NCBI Taxonomy" id="3239302"/>
    <lineage>
        <taxon>Bacteria</taxon>
        <taxon>Fusobacteriati</taxon>
        <taxon>Fusobacteriota</taxon>
        <taxon>Fusobacteriia</taxon>
        <taxon>Fusobacteriales</taxon>
        <taxon>Leptotrichiaceae</taxon>
        <taxon>Leptotrichia</taxon>
    </lineage>
</organism>
<proteinExistence type="predicted"/>
<name>A0AB39VK49_9FUSO</name>
<dbReference type="Pfam" id="PF04028">
    <property type="entry name" value="DUF374"/>
    <property type="match status" value="1"/>
</dbReference>
<accession>A0AB39VK49</accession>
<evidence type="ECO:0000259" key="1">
    <source>
        <dbReference type="Pfam" id="PF04028"/>
    </source>
</evidence>
<dbReference type="RefSeq" id="WP_369711821.1">
    <property type="nucleotide sequence ID" value="NZ_CP165644.1"/>
</dbReference>
<dbReference type="AlphaFoldDB" id="A0AB39VK49"/>
<dbReference type="EMBL" id="CP165644">
    <property type="protein sequence ID" value="XDU67689.1"/>
    <property type="molecule type" value="Genomic_DNA"/>
</dbReference>
<feature type="domain" description="DUF374" evidence="1">
    <location>
        <begin position="62"/>
        <end position="107"/>
    </location>
</feature>
<dbReference type="InterPro" id="IPR007172">
    <property type="entry name" value="DUF374"/>
</dbReference>
<dbReference type="KEGG" id="lrug:AB8B22_04540"/>
<reference evidence="2" key="1">
    <citation type="submission" date="2024-07" db="EMBL/GenBank/DDBJ databases">
        <authorList>
            <person name="Li X.-J."/>
            <person name="Wang X."/>
        </authorList>
    </citation>
    <scope>NUCLEOTIDE SEQUENCE</scope>
    <source>
        <strain evidence="2">HSP-334</strain>
    </source>
</reference>
<gene>
    <name evidence="2" type="ORF">AB8B22_04540</name>
</gene>
<protein>
    <submittedName>
        <fullName evidence="2">DUF374 domain-containing protein</fullName>
    </submittedName>
</protein>
<sequence length="117" mass="13861">MNKYKFLGIILHFFYRILSFMTRKEYFYAKNMKMMNNPNIIVFWHRKIFTVCNATRIIKKKASIVSASKDGEILAEVLKREGNELIRGSSNRDNIKSLKEAVRYAKKIIHWGLQLMV</sequence>
<evidence type="ECO:0000313" key="2">
    <source>
        <dbReference type="EMBL" id="XDU67689.1"/>
    </source>
</evidence>